<protein>
    <submittedName>
        <fullName evidence="2">Uncharacterized protein</fullName>
    </submittedName>
</protein>
<accession>A0AAD5YRT3</accession>
<evidence type="ECO:0000256" key="1">
    <source>
        <dbReference type="SAM" id="MobiDB-lite"/>
    </source>
</evidence>
<feature type="compositionally biased region" description="Basic and acidic residues" evidence="1">
    <location>
        <begin position="849"/>
        <end position="860"/>
    </location>
</feature>
<dbReference type="EMBL" id="JANIEX010000246">
    <property type="protein sequence ID" value="KAJ3570275.1"/>
    <property type="molecule type" value="Genomic_DNA"/>
</dbReference>
<organism evidence="2 3">
    <name type="scientific">Leucocoprinus birnbaumii</name>
    <dbReference type="NCBI Taxonomy" id="56174"/>
    <lineage>
        <taxon>Eukaryota</taxon>
        <taxon>Fungi</taxon>
        <taxon>Dikarya</taxon>
        <taxon>Basidiomycota</taxon>
        <taxon>Agaricomycotina</taxon>
        <taxon>Agaricomycetes</taxon>
        <taxon>Agaricomycetidae</taxon>
        <taxon>Agaricales</taxon>
        <taxon>Agaricineae</taxon>
        <taxon>Agaricaceae</taxon>
        <taxon>Leucocoprinus</taxon>
    </lineage>
</organism>
<dbReference type="AlphaFoldDB" id="A0AAD5YRT3"/>
<feature type="compositionally biased region" description="Acidic residues" evidence="1">
    <location>
        <begin position="838"/>
        <end position="848"/>
    </location>
</feature>
<feature type="region of interest" description="Disordered" evidence="1">
    <location>
        <begin position="836"/>
        <end position="860"/>
    </location>
</feature>
<keyword evidence="3" id="KW-1185">Reference proteome</keyword>
<feature type="compositionally biased region" description="Polar residues" evidence="1">
    <location>
        <begin position="149"/>
        <end position="166"/>
    </location>
</feature>
<gene>
    <name evidence="2" type="ORF">NP233_g4514</name>
</gene>
<reference evidence="2" key="1">
    <citation type="submission" date="2022-07" db="EMBL/GenBank/DDBJ databases">
        <title>Genome Sequence of Leucocoprinus birnbaumii.</title>
        <authorList>
            <person name="Buettner E."/>
        </authorList>
    </citation>
    <scope>NUCLEOTIDE SEQUENCE</scope>
    <source>
        <strain evidence="2">VT141</strain>
    </source>
</reference>
<name>A0AAD5YRT3_9AGAR</name>
<feature type="region of interest" description="Disordered" evidence="1">
    <location>
        <begin position="296"/>
        <end position="318"/>
    </location>
</feature>
<feature type="compositionally biased region" description="Polar residues" evidence="1">
    <location>
        <begin position="296"/>
        <end position="308"/>
    </location>
</feature>
<evidence type="ECO:0000313" key="3">
    <source>
        <dbReference type="Proteomes" id="UP001213000"/>
    </source>
</evidence>
<proteinExistence type="predicted"/>
<feature type="compositionally biased region" description="Polar residues" evidence="1">
    <location>
        <begin position="85"/>
        <end position="98"/>
    </location>
</feature>
<sequence length="860" mass="96402">MDDIDDYFDDDLVLDERALAILDREEKKFLSQKQREPPPPPPLQTVTKRQKTRDGWSPGVGSRPRDHEFDDLPEISVSVDGNYGFTDSTLTSGSSNLGQAPLPSPRQASQYTTVPPRAQSGRFLPRAQPGPQPAVSAVQPRPSPAPNTRPRNPSSHVPNGSNSQLELQNQITQLQAQLQELKNENQKIQEALREATDIRYVKEGEVSILPQSHAAEIAKMKAAREELEAKQKQMERQMKEETERLKTQFMFKAKASLRRPPSTRAVKISKNAPATPVRVPNQIHAWRNNQEAEVGQRLSQTPLRNSLKPSPRVPRVARKSPEIAKRSLLGFQNAFAATPHKATAKLDLKGKGRDLSREASIELPHQLSQRLLPLASTPVHQRSVDSFDFEENVIDNAPGSDDFMPNVDEDGDSIMFDDGLEGVVEEVEPIEPINRKLELSRIILTHIHKDAKETTFQLLINLPYLVNLSNPQARDCTQAVQSILLALSNPLDDTDYTSCARQVIKRLVIILRCLLVVNPCFAAAALFNLLFTLTLSLPSLTKFLELEKDNDLMFLAVLFDLLDHHKAFLSSDDATLCLREMLLLLEILLSNISDETISRFNLIPNRITTLLSLLNASRSDDILEVLGRVLLLLTTYSSNQARILVSIQDGNLEGAGSKEPTFLHHITAYILDNFSGNSIQRLETYGNMIGCFAQLSLSQVEQLIQSTTVIPTLTYMVATMTMKLWNDDGHNIDSTGSRSIIRFINQTLFLLHHLVHSSEPIIRLHDKLQHCLHQNLANLVHMFVVGFGQLSYADPPDWIDAEGKAQLEFLAEFARDLLDLAVDGPESDSVWAAYQMEPDNDSETDDEEREARLMETDMQS</sequence>
<evidence type="ECO:0000313" key="2">
    <source>
        <dbReference type="EMBL" id="KAJ3570275.1"/>
    </source>
</evidence>
<dbReference type="Proteomes" id="UP001213000">
    <property type="component" value="Unassembled WGS sequence"/>
</dbReference>
<feature type="region of interest" description="Disordered" evidence="1">
    <location>
        <begin position="29"/>
        <end position="170"/>
    </location>
</feature>
<comment type="caution">
    <text evidence="2">The sequence shown here is derived from an EMBL/GenBank/DDBJ whole genome shotgun (WGS) entry which is preliminary data.</text>
</comment>